<dbReference type="PANTHER" id="PTHR21314:SF0">
    <property type="entry name" value="QUEUOSINE 5'-PHOSPHATE N-GLYCOSYLASE_HYDROLASE"/>
    <property type="match status" value="1"/>
</dbReference>
<evidence type="ECO:0000313" key="9">
    <source>
        <dbReference type="Proteomes" id="UP000192596"/>
    </source>
</evidence>
<dbReference type="GO" id="GO:0016787">
    <property type="term" value="F:hydrolase activity"/>
    <property type="evidence" value="ECO:0007669"/>
    <property type="project" value="UniProtKB-KW"/>
</dbReference>
<dbReference type="InterPro" id="IPR019438">
    <property type="entry name" value="Q_salvage"/>
</dbReference>
<dbReference type="EMBL" id="NAJO01000018">
    <property type="protein sequence ID" value="OQO05712.1"/>
    <property type="molecule type" value="Genomic_DNA"/>
</dbReference>
<comment type="similarity">
    <text evidence="2 6">Belongs to the QNG1 protein family.</text>
</comment>
<organism evidence="8 9">
    <name type="scientific">Cryoendolithus antarcticus</name>
    <dbReference type="NCBI Taxonomy" id="1507870"/>
    <lineage>
        <taxon>Eukaryota</taxon>
        <taxon>Fungi</taxon>
        <taxon>Dikarya</taxon>
        <taxon>Ascomycota</taxon>
        <taxon>Pezizomycotina</taxon>
        <taxon>Dothideomycetes</taxon>
        <taxon>Dothideomycetidae</taxon>
        <taxon>Cladosporiales</taxon>
        <taxon>Cladosporiaceae</taxon>
        <taxon>Cryoendolithus</taxon>
    </lineage>
</organism>
<dbReference type="EC" id="3.2.2.-" evidence="6"/>
<evidence type="ECO:0000313" key="8">
    <source>
        <dbReference type="EMBL" id="OQO05712.1"/>
    </source>
</evidence>
<dbReference type="Proteomes" id="UP000192596">
    <property type="component" value="Unassembled WGS sequence"/>
</dbReference>
<dbReference type="AlphaFoldDB" id="A0A1V8T3G8"/>
<feature type="region of interest" description="Disordered" evidence="7">
    <location>
        <begin position="165"/>
        <end position="201"/>
    </location>
</feature>
<keyword evidence="1 6" id="KW-0378">Hydrolase</keyword>
<evidence type="ECO:0000256" key="6">
    <source>
        <dbReference type="RuleBase" id="RU365002"/>
    </source>
</evidence>
<evidence type="ECO:0000256" key="3">
    <source>
        <dbReference type="ARBA" id="ARBA00035306"/>
    </source>
</evidence>
<comment type="catalytic activity">
    <reaction evidence="5 6">
        <text>queuosine 5'-phosphate + H2O = queuine + D-ribose 5-phosphate</text>
        <dbReference type="Rhea" id="RHEA:75387"/>
        <dbReference type="ChEBI" id="CHEBI:15377"/>
        <dbReference type="ChEBI" id="CHEBI:17433"/>
        <dbReference type="ChEBI" id="CHEBI:78346"/>
        <dbReference type="ChEBI" id="CHEBI:194371"/>
    </reaction>
    <physiologicalReaction direction="left-to-right" evidence="5 6">
        <dbReference type="Rhea" id="RHEA:75388"/>
    </physiologicalReaction>
</comment>
<dbReference type="Pfam" id="PF10343">
    <property type="entry name" value="Q_salvage"/>
    <property type="match status" value="2"/>
</dbReference>
<comment type="function">
    <text evidence="6">Catalyzes the hydrolysis of queuosine 5'-phosphate, releasing the nucleobase queuine (q). Is required for salvage of queuine from exogenous queuosine (Q) that is imported and then converted to queuosine 5'-phosphate intracellularly.</text>
</comment>
<comment type="caution">
    <text evidence="8">The sequence shown here is derived from an EMBL/GenBank/DDBJ whole genome shotgun (WGS) entry which is preliminary data.</text>
</comment>
<evidence type="ECO:0000256" key="7">
    <source>
        <dbReference type="SAM" id="MobiDB-lite"/>
    </source>
</evidence>
<evidence type="ECO:0000256" key="1">
    <source>
        <dbReference type="ARBA" id="ARBA00022801"/>
    </source>
</evidence>
<name>A0A1V8T3G8_9PEZI</name>
<keyword evidence="9" id="KW-1185">Reference proteome</keyword>
<feature type="compositionally biased region" description="Low complexity" evidence="7">
    <location>
        <begin position="166"/>
        <end position="178"/>
    </location>
</feature>
<dbReference type="GO" id="GO:0006400">
    <property type="term" value="P:tRNA modification"/>
    <property type="evidence" value="ECO:0007669"/>
    <property type="project" value="TreeGrafter"/>
</dbReference>
<protein>
    <recommendedName>
        <fullName evidence="3 6">Queuosine 5'-phosphate N-glycosylase/hydrolase</fullName>
        <ecNumber evidence="6">3.2.2.-</ecNumber>
    </recommendedName>
    <alternativeName>
        <fullName evidence="4 6">Queuosine-nucleotide N-glycosylase/hydrolase</fullName>
    </alternativeName>
</protein>
<dbReference type="STRING" id="1507870.A0A1V8T3G8"/>
<dbReference type="OrthoDB" id="416777at2759"/>
<accession>A0A1V8T3G8</accession>
<dbReference type="InParanoid" id="A0A1V8T3G8"/>
<gene>
    <name evidence="8" type="ORF">B0A48_09805</name>
</gene>
<sequence>MSGTQSAAAELYTQFTSRSYSAQSWNDHPLHPHLGDEGWDEEAMVRFIFTMDLLNFSFWSELPAKERWQVEWRGERWTGYAGMIAGLRRGLEEGRDLTDLGGWEEEGLEALVGEVFRGETGEGMPMMGKRCGALEEAAKVLRERFGVRDEDADDLAEVDYDDPSIATAGVDDTVTTGGPRSHETEVAASAEPEPADGPKNVSTAASDVLEVASETAYTAEHRDESEIVGSAFVPAAGSSTGGSGASMTTLTRPRRPDRSVVRLIEQADHSAGKLVNMLAEYFPCFRDETRFEDRRVRFLKRAQIFVADLWAAFDGKGYGRFDDIEQLTMFADYRVPQMLYNLSMLQYSPPLSARIRRHEEIPHGHSWEIELRGCSIWAVELMRRQIITSHPEAAGKVHAVLLDFLLYDLAKEVEAKV</sequence>
<proteinExistence type="inferred from homology"/>
<evidence type="ECO:0000256" key="2">
    <source>
        <dbReference type="ARBA" id="ARBA00035119"/>
    </source>
</evidence>
<evidence type="ECO:0000256" key="5">
    <source>
        <dbReference type="ARBA" id="ARBA00048204"/>
    </source>
</evidence>
<reference evidence="9" key="1">
    <citation type="submission" date="2017-03" db="EMBL/GenBank/DDBJ databases">
        <title>Genomes of endolithic fungi from Antarctica.</title>
        <authorList>
            <person name="Coleine C."/>
            <person name="Masonjones S."/>
            <person name="Stajich J.E."/>
        </authorList>
    </citation>
    <scope>NUCLEOTIDE SEQUENCE [LARGE SCALE GENOMIC DNA]</scope>
    <source>
        <strain evidence="9">CCFEE 5527</strain>
    </source>
</reference>
<dbReference type="PANTHER" id="PTHR21314">
    <property type="entry name" value="QUEUOSINE 5'-PHOSPHATE N-GLYCOSYLASE_HYDROLASE-RELATED"/>
    <property type="match status" value="1"/>
</dbReference>
<evidence type="ECO:0000256" key="4">
    <source>
        <dbReference type="ARBA" id="ARBA00035393"/>
    </source>
</evidence>